<dbReference type="AlphaFoldDB" id="A0A8J7TNV2"/>
<dbReference type="EMBL" id="JAFLCK010000033">
    <property type="protein sequence ID" value="MBN8662210.1"/>
    <property type="molecule type" value="Genomic_DNA"/>
</dbReference>
<accession>A0A8J7TNV2</accession>
<protein>
    <submittedName>
        <fullName evidence="1">Uncharacterized protein</fullName>
    </submittedName>
</protein>
<evidence type="ECO:0000313" key="2">
    <source>
        <dbReference type="Proteomes" id="UP000664277"/>
    </source>
</evidence>
<name>A0A8J7TNV2_9BACT</name>
<dbReference type="Proteomes" id="UP000664277">
    <property type="component" value="Unassembled WGS sequence"/>
</dbReference>
<proteinExistence type="predicted"/>
<sequence>MSYDFNIYLLNEPKLNEIISTLAQLKMAVEHSPTALPWEFKCFMGQDGAELSERESFKVIGPVSIFPDDLPSFSSSNDLDRAKWLITVSCQVDSEVAEQAVKFGSALVKNHKGAIYDPQEDQLVYPKKVARKAESREIKLLSMQFSTTEDEFLPAKAKVLLDILEEYCPEALPMRFGRGLPLSDRYLNQGSSGFLNACKREGTLFFRGRYPFLGGGVWRPSEFTRLKATEAPCVTISLDFDCSWALGSSENSEHLVALFCALAEGIGCFYAGAAVRRRVNMVDGEILHGPEAENWSFGRAACWDGIPMVKTWLTWFGEDLKVEVAPCLDQRYVTMEGSFMRLTEKPADADELTYLFPKFPDKVLNVETASGHFKTSS</sequence>
<comment type="caution">
    <text evidence="1">The sequence shown here is derived from an EMBL/GenBank/DDBJ whole genome shotgun (WGS) entry which is preliminary data.</text>
</comment>
<gene>
    <name evidence="1" type="ORF">J0M35_17710</name>
</gene>
<organism evidence="1 2">
    <name type="scientific">Candidatus Obscuribacter phosphatis</name>
    <dbReference type="NCBI Taxonomy" id="1906157"/>
    <lineage>
        <taxon>Bacteria</taxon>
        <taxon>Bacillati</taxon>
        <taxon>Candidatus Melainabacteria</taxon>
        <taxon>Candidatus Obscuribacterales</taxon>
        <taxon>Candidatus Obscuribacteraceae</taxon>
        <taxon>Candidatus Obscuribacter</taxon>
    </lineage>
</organism>
<reference evidence="1" key="1">
    <citation type="submission" date="2021-02" db="EMBL/GenBank/DDBJ databases">
        <title>Genome-Resolved Metagenomics of a Microbial Community Performing Photosynthetic Biological Nutrient Removal.</title>
        <authorList>
            <person name="Mcdaniel E.A."/>
        </authorList>
    </citation>
    <scope>NUCLEOTIDE SEQUENCE</scope>
    <source>
        <strain evidence="1">UWPOB_OBS1</strain>
    </source>
</reference>
<evidence type="ECO:0000313" key="1">
    <source>
        <dbReference type="EMBL" id="MBN8662210.1"/>
    </source>
</evidence>